<proteinExistence type="predicted"/>
<feature type="compositionally biased region" description="Basic and acidic residues" evidence="2">
    <location>
        <begin position="189"/>
        <end position="201"/>
    </location>
</feature>
<dbReference type="EMBL" id="KE346373">
    <property type="protein sequence ID" value="KJE97254.1"/>
    <property type="molecule type" value="Genomic_DNA"/>
</dbReference>
<dbReference type="Gene3D" id="3.40.50.300">
    <property type="entry name" value="P-loop containing nucleotide triphosphate hydrolases"/>
    <property type="match status" value="1"/>
</dbReference>
<dbReference type="SMART" id="SM00175">
    <property type="entry name" value="RAB"/>
    <property type="match status" value="1"/>
</dbReference>
<dbReference type="SMART" id="SM00174">
    <property type="entry name" value="RHO"/>
    <property type="match status" value="1"/>
</dbReference>
<name>A0A0D2X562_CAPO3</name>
<dbReference type="STRING" id="595528.A0A0D2X562"/>
<evidence type="ECO:0000256" key="2">
    <source>
        <dbReference type="SAM" id="MobiDB-lite"/>
    </source>
</evidence>
<dbReference type="CDD" id="cd01860">
    <property type="entry name" value="Rab5_related"/>
    <property type="match status" value="1"/>
</dbReference>
<dbReference type="AlphaFoldDB" id="A0A0D2X562"/>
<dbReference type="InterPro" id="IPR001806">
    <property type="entry name" value="Small_GTPase"/>
</dbReference>
<dbReference type="Proteomes" id="UP000008743">
    <property type="component" value="Unassembled WGS sequence"/>
</dbReference>
<keyword evidence="4" id="KW-1185">Reference proteome</keyword>
<dbReference type="SMART" id="SM00173">
    <property type="entry name" value="RAS"/>
    <property type="match status" value="1"/>
</dbReference>
<dbReference type="eggNOG" id="KOG0092">
    <property type="taxonomic scope" value="Eukaryota"/>
</dbReference>
<dbReference type="PhylomeDB" id="A0A0D2X562"/>
<evidence type="ECO:0000256" key="1">
    <source>
        <dbReference type="ARBA" id="ARBA00022741"/>
    </source>
</evidence>
<dbReference type="PRINTS" id="PR00449">
    <property type="entry name" value="RASTRNSFRMNG"/>
</dbReference>
<dbReference type="OrthoDB" id="63533at2759"/>
<gene>
    <name evidence="3" type="ORF">CAOG_007693</name>
</gene>
<organism evidence="3 4">
    <name type="scientific">Capsaspora owczarzaki (strain ATCC 30864)</name>
    <dbReference type="NCBI Taxonomy" id="595528"/>
    <lineage>
        <taxon>Eukaryota</taxon>
        <taxon>Filasterea</taxon>
        <taxon>Capsaspora</taxon>
    </lineage>
</organism>
<dbReference type="InParanoid" id="A0A0D2X562"/>
<dbReference type="SMART" id="SM00176">
    <property type="entry name" value="RAN"/>
    <property type="match status" value="1"/>
</dbReference>
<evidence type="ECO:0000313" key="3">
    <source>
        <dbReference type="EMBL" id="KJE97254.1"/>
    </source>
</evidence>
<dbReference type="GO" id="GO:0003924">
    <property type="term" value="F:GTPase activity"/>
    <property type="evidence" value="ECO:0007669"/>
    <property type="project" value="InterPro"/>
</dbReference>
<dbReference type="PROSITE" id="PS51419">
    <property type="entry name" value="RAB"/>
    <property type="match status" value="1"/>
</dbReference>
<sequence>MSSLSLREVKLCLLGDAGVGKSSLVLRFVADSFNENSESTIGASFMSKTLIVEDQTFKYQIWDTAGQEKYRGLAPMYYRNAAAAIIVYEITRKQSFEALKHWVKELRQFGPSNIILAIAGNKSDLESQRQVSSDEAKEYADSIDALFVETSALTADNVSYLFEALSKRLPQESIAQPKPASTVQLVDETPNKPKNEKCGAC</sequence>
<dbReference type="NCBIfam" id="TIGR00231">
    <property type="entry name" value="small_GTP"/>
    <property type="match status" value="1"/>
</dbReference>
<dbReference type="Pfam" id="PF00071">
    <property type="entry name" value="Ras"/>
    <property type="match status" value="1"/>
</dbReference>
<dbReference type="OMA" id="SESHRTC"/>
<dbReference type="SUPFAM" id="SSF52540">
    <property type="entry name" value="P-loop containing nucleoside triphosphate hydrolases"/>
    <property type="match status" value="1"/>
</dbReference>
<dbReference type="FunFam" id="3.40.50.300:FF:000808">
    <property type="entry name" value="Small GTP-binding protein, putative"/>
    <property type="match status" value="1"/>
</dbReference>
<keyword evidence="1" id="KW-0547">Nucleotide-binding</keyword>
<evidence type="ECO:0000313" key="4">
    <source>
        <dbReference type="Proteomes" id="UP000008743"/>
    </source>
</evidence>
<accession>A0A0D2X562</accession>
<protein>
    <submittedName>
        <fullName evidence="3">Rab31 protein</fullName>
    </submittedName>
</protein>
<dbReference type="GO" id="GO:0005525">
    <property type="term" value="F:GTP binding"/>
    <property type="evidence" value="ECO:0007669"/>
    <property type="project" value="InterPro"/>
</dbReference>
<dbReference type="InterPro" id="IPR027417">
    <property type="entry name" value="P-loop_NTPase"/>
</dbReference>
<dbReference type="RefSeq" id="XP_004343567.1">
    <property type="nucleotide sequence ID" value="XM_004343517.2"/>
</dbReference>
<dbReference type="PROSITE" id="PS51421">
    <property type="entry name" value="RAS"/>
    <property type="match status" value="1"/>
</dbReference>
<reference evidence="4" key="1">
    <citation type="submission" date="2011-02" db="EMBL/GenBank/DDBJ databases">
        <title>The Genome Sequence of Capsaspora owczarzaki ATCC 30864.</title>
        <authorList>
            <person name="Russ C."/>
            <person name="Cuomo C."/>
            <person name="Burger G."/>
            <person name="Gray M.W."/>
            <person name="Holland P.W.H."/>
            <person name="King N."/>
            <person name="Lang F.B.F."/>
            <person name="Roger A.J."/>
            <person name="Ruiz-Trillo I."/>
            <person name="Young S.K."/>
            <person name="Zeng Q."/>
            <person name="Gargeya S."/>
            <person name="Alvarado L."/>
            <person name="Berlin A."/>
            <person name="Chapman S.B."/>
            <person name="Chen Z."/>
            <person name="Freedman E."/>
            <person name="Gellesch M."/>
            <person name="Goldberg J."/>
            <person name="Griggs A."/>
            <person name="Gujja S."/>
            <person name="Heilman E."/>
            <person name="Heiman D."/>
            <person name="Howarth C."/>
            <person name="Mehta T."/>
            <person name="Neiman D."/>
            <person name="Pearson M."/>
            <person name="Roberts A."/>
            <person name="Saif S."/>
            <person name="Shea T."/>
            <person name="Shenoy N."/>
            <person name="Sisk P."/>
            <person name="Stolte C."/>
            <person name="Sykes S."/>
            <person name="White J."/>
            <person name="Yandava C."/>
            <person name="Haas B."/>
            <person name="Nusbaum C."/>
            <person name="Birren B."/>
        </authorList>
    </citation>
    <scope>NUCLEOTIDE SEQUENCE</scope>
    <source>
        <strain evidence="4">ATCC 30864</strain>
    </source>
</reference>
<dbReference type="PANTHER" id="PTHR47978">
    <property type="match status" value="1"/>
</dbReference>
<dbReference type="InterPro" id="IPR005225">
    <property type="entry name" value="Small_GTP-bd"/>
</dbReference>
<feature type="region of interest" description="Disordered" evidence="2">
    <location>
        <begin position="173"/>
        <end position="201"/>
    </location>
</feature>